<organism evidence="2 3">
    <name type="scientific">Methanobrevibacter woesei</name>
    <dbReference type="NCBI Taxonomy" id="190976"/>
    <lineage>
        <taxon>Archaea</taxon>
        <taxon>Methanobacteriati</taxon>
        <taxon>Methanobacteriota</taxon>
        <taxon>Methanomada group</taxon>
        <taxon>Methanobacteria</taxon>
        <taxon>Methanobacteriales</taxon>
        <taxon>Methanobacteriaceae</taxon>
        <taxon>Methanobrevibacter</taxon>
    </lineage>
</organism>
<evidence type="ECO:0000313" key="3">
    <source>
        <dbReference type="Proteomes" id="UP000245577"/>
    </source>
</evidence>
<dbReference type="EC" id="1.1.-.-" evidence="2"/>
<dbReference type="Proteomes" id="UP000245577">
    <property type="component" value="Unassembled WGS sequence"/>
</dbReference>
<protein>
    <submittedName>
        <fullName evidence="2">Epoxyqueuosine reductase</fullName>
        <ecNumber evidence="2">1.1.-.-</ecNumber>
    </submittedName>
</protein>
<dbReference type="Pfam" id="PF13484">
    <property type="entry name" value="Fer4_16"/>
    <property type="match status" value="1"/>
</dbReference>
<dbReference type="PANTHER" id="PTHR42827:SF1">
    <property type="entry name" value="IRON-SULFUR CLUSTER-BINDING PROTEIN"/>
    <property type="match status" value="1"/>
</dbReference>
<accession>A0A2U1S891</accession>
<keyword evidence="2" id="KW-0560">Oxidoreductase</keyword>
<dbReference type="SUPFAM" id="SSF54862">
    <property type="entry name" value="4Fe-4S ferredoxins"/>
    <property type="match status" value="1"/>
</dbReference>
<reference evidence="2 3" key="1">
    <citation type="submission" date="2017-03" db="EMBL/GenBank/DDBJ databases">
        <title>Genome sequence of Methanobrevibacter wosei.</title>
        <authorList>
            <person name="Poehlein A."/>
            <person name="Seedorf H."/>
            <person name="Daniel R."/>
        </authorList>
    </citation>
    <scope>NUCLEOTIDE SEQUENCE [LARGE SCALE GENOMIC DNA]</scope>
    <source>
        <strain evidence="2 3">DSM 11979</strain>
    </source>
</reference>
<evidence type="ECO:0000313" key="2">
    <source>
        <dbReference type="EMBL" id="PWB86337.1"/>
    </source>
</evidence>
<keyword evidence="3" id="KW-1185">Reference proteome</keyword>
<dbReference type="PANTHER" id="PTHR42827">
    <property type="entry name" value="IRON-SULFUR CLUSTER-BINDING PROTEIN-RELATED"/>
    <property type="match status" value="1"/>
</dbReference>
<dbReference type="GO" id="GO:0016491">
    <property type="term" value="F:oxidoreductase activity"/>
    <property type="evidence" value="ECO:0007669"/>
    <property type="project" value="UniProtKB-KW"/>
</dbReference>
<dbReference type="InterPro" id="IPR017896">
    <property type="entry name" value="4Fe4S_Fe-S-bd"/>
</dbReference>
<dbReference type="RefSeq" id="WP_116669961.1">
    <property type="nucleotide sequence ID" value="NZ_MZGU01000004.1"/>
</dbReference>
<feature type="domain" description="4Fe-4S ferredoxin-type" evidence="1">
    <location>
        <begin position="149"/>
        <end position="178"/>
    </location>
</feature>
<dbReference type="EMBL" id="MZGU01000004">
    <property type="protein sequence ID" value="PWB86337.1"/>
    <property type="molecule type" value="Genomic_DNA"/>
</dbReference>
<sequence>MDLTNDIRDYLLSLGACSVGFADISEITPIKGLNTGIVFYINHEAENLNTVVDGPTYAYLEGHRELNRKLDEISIKGEEYLIERGFNAYGQTTRRIVDTIKNNSAELPNKTIATLAGLGWIGKSALFITKEYGPALRLSSILTDAQLECGIPIDSSLCGECMICCDACPGDAISGKAWNSSLSRDDFYNHKKCEETAKKLSKKAFRWEDTMCGICMNICPHAQKFIKKELNK</sequence>
<dbReference type="AlphaFoldDB" id="A0A2U1S891"/>
<comment type="caution">
    <text evidence="2">The sequence shown here is derived from an EMBL/GenBank/DDBJ whole genome shotgun (WGS) entry which is preliminary data.</text>
</comment>
<dbReference type="PROSITE" id="PS51379">
    <property type="entry name" value="4FE4S_FER_2"/>
    <property type="match status" value="1"/>
</dbReference>
<gene>
    <name evidence="2" type="primary">queG</name>
    <name evidence="2" type="ORF">MBBWO_11920</name>
</gene>
<proteinExistence type="predicted"/>
<dbReference type="OrthoDB" id="23478at2157"/>
<name>A0A2U1S891_9EURY</name>
<evidence type="ECO:0000259" key="1">
    <source>
        <dbReference type="PROSITE" id="PS51379"/>
    </source>
</evidence>